<organism evidence="1 2">
    <name type="scientific">Nonomuraea turkmeniaca</name>
    <dbReference type="NCBI Taxonomy" id="103838"/>
    <lineage>
        <taxon>Bacteria</taxon>
        <taxon>Bacillati</taxon>
        <taxon>Actinomycetota</taxon>
        <taxon>Actinomycetes</taxon>
        <taxon>Streptosporangiales</taxon>
        <taxon>Streptosporangiaceae</taxon>
        <taxon>Nonomuraea</taxon>
    </lineage>
</organism>
<comment type="caution">
    <text evidence="1">The sequence shown here is derived from an EMBL/GenBank/DDBJ whole genome shotgun (WGS) entry which is preliminary data.</text>
</comment>
<evidence type="ECO:0000313" key="2">
    <source>
        <dbReference type="Proteomes" id="UP000309128"/>
    </source>
</evidence>
<keyword evidence="2" id="KW-1185">Reference proteome</keyword>
<protein>
    <submittedName>
        <fullName evidence="1">DUF1579 domain-containing protein</fullName>
    </submittedName>
</protein>
<dbReference type="Proteomes" id="UP000309128">
    <property type="component" value="Unassembled WGS sequence"/>
</dbReference>
<dbReference type="RefSeq" id="WP_138664508.1">
    <property type="nucleotide sequence ID" value="NZ_VCKY01000006.1"/>
</dbReference>
<gene>
    <name evidence="1" type="ORF">ETD86_02925</name>
</gene>
<dbReference type="Pfam" id="PF07617">
    <property type="entry name" value="DUF1579"/>
    <property type="match status" value="1"/>
</dbReference>
<proteinExistence type="predicted"/>
<reference evidence="1 2" key="1">
    <citation type="submission" date="2019-05" db="EMBL/GenBank/DDBJ databases">
        <title>Draft genome sequence of Nonomuraea turkmeniaca DSM 43926.</title>
        <authorList>
            <person name="Saricaoglu S."/>
            <person name="Isik K."/>
        </authorList>
    </citation>
    <scope>NUCLEOTIDE SEQUENCE [LARGE SCALE GENOMIC DNA]</scope>
    <source>
        <strain evidence="1 2">DSM 43926</strain>
    </source>
</reference>
<accession>A0A5S4FVW9</accession>
<name>A0A5S4FVW9_9ACTN</name>
<sequence length="160" mass="17639">MSENTEFEMPTPDPALKRLDFLVGSWKSLGATVAGPMGPATEIAGEEAFEWMEGGFFLIHRWTSTFEVAGTEVADVGYEFFDYDPATGRYRTHFFNSLGPYDDAGSKYHGGFEQDAFTVTGPARIVRTLNPDGTITVDSAVPIGDDQWAPMMTYTLTKID</sequence>
<dbReference type="InterPro" id="IPR011473">
    <property type="entry name" value="DUF1579"/>
</dbReference>
<evidence type="ECO:0000313" key="1">
    <source>
        <dbReference type="EMBL" id="TMR24896.1"/>
    </source>
</evidence>
<dbReference type="EMBL" id="VCKY01000006">
    <property type="protein sequence ID" value="TMR24896.1"/>
    <property type="molecule type" value="Genomic_DNA"/>
</dbReference>
<dbReference type="OrthoDB" id="8481162at2"/>
<dbReference type="AlphaFoldDB" id="A0A5S4FVW9"/>